<evidence type="ECO:0000313" key="1">
    <source>
        <dbReference type="EMBL" id="MEM4988445.1"/>
    </source>
</evidence>
<dbReference type="EMBL" id="JBANDC010000008">
    <property type="protein sequence ID" value="MEM4988445.1"/>
    <property type="molecule type" value="Genomic_DNA"/>
</dbReference>
<organism evidence="1 2">
    <name type="scientific">Collimonas rhizosphaerae</name>
    <dbReference type="NCBI Taxonomy" id="3126357"/>
    <lineage>
        <taxon>Bacteria</taxon>
        <taxon>Pseudomonadati</taxon>
        <taxon>Pseudomonadota</taxon>
        <taxon>Betaproteobacteria</taxon>
        <taxon>Burkholderiales</taxon>
        <taxon>Oxalobacteraceae</taxon>
        <taxon>Collimonas</taxon>
    </lineage>
</organism>
<gene>
    <name evidence="1" type="ORF">V8G57_13695</name>
</gene>
<evidence type="ECO:0000313" key="2">
    <source>
        <dbReference type="Proteomes" id="UP001495910"/>
    </source>
</evidence>
<protein>
    <submittedName>
        <fullName evidence="1">Uncharacterized protein</fullName>
    </submittedName>
</protein>
<comment type="caution">
    <text evidence="1">The sequence shown here is derived from an EMBL/GenBank/DDBJ whole genome shotgun (WGS) entry which is preliminary data.</text>
</comment>
<dbReference type="RefSeq" id="WP_342829864.1">
    <property type="nucleotide sequence ID" value="NZ_JBANDC010000008.1"/>
</dbReference>
<accession>A0ABU9PWT5</accession>
<dbReference type="Proteomes" id="UP001495910">
    <property type="component" value="Unassembled WGS sequence"/>
</dbReference>
<keyword evidence="2" id="KW-1185">Reference proteome</keyword>
<reference evidence="1 2" key="1">
    <citation type="submission" date="2024-02" db="EMBL/GenBank/DDBJ databases">
        <title>Draft genome sequence of Collimonas sp. strain H4R21, an effective mineral-weathering bacterial strain isolated from the beech rhizosphere.</title>
        <authorList>
            <person name="Morin E."/>
            <person name="Uroz S."/>
            <person name="Leveau J.H.J."/>
            <person name="Kumar R."/>
            <person name="Rey M.W."/>
            <person name="Pham J."/>
        </authorList>
    </citation>
    <scope>NUCLEOTIDE SEQUENCE [LARGE SCALE GENOMIC DNA]</scope>
    <source>
        <strain evidence="1 2">H4R21</strain>
    </source>
</reference>
<proteinExistence type="predicted"/>
<name>A0ABU9PWT5_9BURK</name>
<sequence>MGNLLLTGCSLIFDAGFNKLPKLKAENKPFKIKHLQNRLKCKIKNIDINNFRGAADLFCA</sequence>